<dbReference type="Proteomes" id="UP000712527">
    <property type="component" value="Unassembled WGS sequence"/>
</dbReference>
<reference evidence="1 2" key="1">
    <citation type="journal article" date="2021" name="Sci. Rep.">
        <title>The distribution of antibiotic resistance genes in chicken gut microbiota commensals.</title>
        <authorList>
            <person name="Juricova H."/>
            <person name="Matiasovicova J."/>
            <person name="Kubasova T."/>
            <person name="Cejkova D."/>
            <person name="Rychlik I."/>
        </authorList>
    </citation>
    <scope>NUCLEOTIDE SEQUENCE [LARGE SCALE GENOMIC DNA]</scope>
    <source>
        <strain evidence="1 2">An794</strain>
    </source>
</reference>
<proteinExistence type="predicted"/>
<sequence>MTDQPTSQQIDELFDAGGEVLPYADEATFERPRQPQRRVSVDMSAPMVARLDAYASEYGVTRQSLVKIWLAERLDDEDDRRARRTSM</sequence>
<dbReference type="RefSeq" id="WP_204793455.1">
    <property type="nucleotide sequence ID" value="NZ_JACSNQ010000011.1"/>
</dbReference>
<evidence type="ECO:0000313" key="1">
    <source>
        <dbReference type="EMBL" id="MBM6775111.1"/>
    </source>
</evidence>
<dbReference type="SUPFAM" id="SSF47598">
    <property type="entry name" value="Ribbon-helix-helix"/>
    <property type="match status" value="1"/>
</dbReference>
<dbReference type="InterPro" id="IPR010985">
    <property type="entry name" value="Ribbon_hlx_hlx"/>
</dbReference>
<name>A0ABS2F290_9ACTN</name>
<organism evidence="1 2">
    <name type="scientific">Olsenella profusa</name>
    <dbReference type="NCBI Taxonomy" id="138595"/>
    <lineage>
        <taxon>Bacteria</taxon>
        <taxon>Bacillati</taxon>
        <taxon>Actinomycetota</taxon>
        <taxon>Coriobacteriia</taxon>
        <taxon>Coriobacteriales</taxon>
        <taxon>Atopobiaceae</taxon>
        <taxon>Olsenella</taxon>
    </lineage>
</organism>
<evidence type="ECO:0000313" key="2">
    <source>
        <dbReference type="Proteomes" id="UP000712527"/>
    </source>
</evidence>
<dbReference type="NCBIfam" id="NF047399">
    <property type="entry name" value="BrnA_antitoxin_add"/>
    <property type="match status" value="1"/>
</dbReference>
<gene>
    <name evidence="1" type="ORF">H9X80_06100</name>
</gene>
<accession>A0ABS2F290</accession>
<comment type="caution">
    <text evidence="1">The sequence shown here is derived from an EMBL/GenBank/DDBJ whole genome shotgun (WGS) entry which is preliminary data.</text>
</comment>
<protein>
    <submittedName>
        <fullName evidence="1">CopG family transcriptional regulator</fullName>
    </submittedName>
</protein>
<dbReference type="EMBL" id="JACSNQ010000011">
    <property type="protein sequence ID" value="MBM6775111.1"/>
    <property type="molecule type" value="Genomic_DNA"/>
</dbReference>
<keyword evidence="2" id="KW-1185">Reference proteome</keyword>